<evidence type="ECO:0000256" key="1">
    <source>
        <dbReference type="ARBA" id="ARBA00008239"/>
    </source>
</evidence>
<name>A0AAE1SC88_9SOLA</name>
<dbReference type="GO" id="GO:0016887">
    <property type="term" value="F:ATP hydrolysis activity"/>
    <property type="evidence" value="ECO:0007669"/>
    <property type="project" value="InterPro"/>
</dbReference>
<accession>A0AAE1SC88</accession>
<dbReference type="AlphaFoldDB" id="A0AAE1SC88"/>
<evidence type="ECO:0000313" key="6">
    <source>
        <dbReference type="Proteomes" id="UP001291623"/>
    </source>
</evidence>
<protein>
    <submittedName>
        <fullName evidence="5">Uncharacterized protein</fullName>
    </submittedName>
</protein>
<organism evidence="5 6">
    <name type="scientific">Anisodus tanguticus</name>
    <dbReference type="NCBI Taxonomy" id="243964"/>
    <lineage>
        <taxon>Eukaryota</taxon>
        <taxon>Viridiplantae</taxon>
        <taxon>Streptophyta</taxon>
        <taxon>Embryophyta</taxon>
        <taxon>Tracheophyta</taxon>
        <taxon>Spermatophyta</taxon>
        <taxon>Magnoliopsida</taxon>
        <taxon>eudicotyledons</taxon>
        <taxon>Gunneridae</taxon>
        <taxon>Pentapetalae</taxon>
        <taxon>asterids</taxon>
        <taxon>lamiids</taxon>
        <taxon>Solanales</taxon>
        <taxon>Solanaceae</taxon>
        <taxon>Solanoideae</taxon>
        <taxon>Hyoscyameae</taxon>
        <taxon>Anisodus</taxon>
    </lineage>
</organism>
<proteinExistence type="inferred from homology"/>
<dbReference type="Gene3D" id="3.30.565.10">
    <property type="entry name" value="Histidine kinase-like ATPase, C-terminal domain"/>
    <property type="match status" value="1"/>
</dbReference>
<evidence type="ECO:0000256" key="2">
    <source>
        <dbReference type="ARBA" id="ARBA00022741"/>
    </source>
</evidence>
<keyword evidence="6" id="KW-1185">Reference proteome</keyword>
<keyword evidence="3" id="KW-0067">ATP-binding</keyword>
<gene>
    <name evidence="5" type="ORF">RND71_014769</name>
</gene>
<dbReference type="EMBL" id="JAVYJV010000007">
    <property type="protein sequence ID" value="KAK4366889.1"/>
    <property type="molecule type" value="Genomic_DNA"/>
</dbReference>
<evidence type="ECO:0000256" key="3">
    <source>
        <dbReference type="ARBA" id="ARBA00022840"/>
    </source>
</evidence>
<dbReference type="Proteomes" id="UP001291623">
    <property type="component" value="Unassembled WGS sequence"/>
</dbReference>
<comment type="similarity">
    <text evidence="1">Belongs to the heat shock protein 90 family.</text>
</comment>
<comment type="caution">
    <text evidence="5">The sequence shown here is derived from an EMBL/GenBank/DDBJ whole genome shotgun (WGS) entry which is preliminary data.</text>
</comment>
<dbReference type="PANTHER" id="PTHR11528">
    <property type="entry name" value="HEAT SHOCK PROTEIN 90 FAMILY MEMBER"/>
    <property type="match status" value="1"/>
</dbReference>
<dbReference type="GO" id="GO:0140662">
    <property type="term" value="F:ATP-dependent protein folding chaperone"/>
    <property type="evidence" value="ECO:0007669"/>
    <property type="project" value="InterPro"/>
</dbReference>
<reference evidence="5" key="1">
    <citation type="submission" date="2023-12" db="EMBL/GenBank/DDBJ databases">
        <title>Genome assembly of Anisodus tanguticus.</title>
        <authorList>
            <person name="Wang Y.-J."/>
        </authorList>
    </citation>
    <scope>NUCLEOTIDE SEQUENCE</scope>
    <source>
        <strain evidence="5">KB-2021</strain>
        <tissue evidence="5">Leaf</tissue>
    </source>
</reference>
<dbReference type="GO" id="GO:0051082">
    <property type="term" value="F:unfolded protein binding"/>
    <property type="evidence" value="ECO:0007669"/>
    <property type="project" value="InterPro"/>
</dbReference>
<keyword evidence="4" id="KW-0143">Chaperone</keyword>
<sequence length="62" mass="7025">MEVLAASADVSMIRQFVLNLYSGYLVAEKVVMIRKHNDDKQNIWESQAGISCAPYNMIYVEA</sequence>
<evidence type="ECO:0000256" key="4">
    <source>
        <dbReference type="ARBA" id="ARBA00023186"/>
    </source>
</evidence>
<dbReference type="GO" id="GO:0005524">
    <property type="term" value="F:ATP binding"/>
    <property type="evidence" value="ECO:0007669"/>
    <property type="project" value="UniProtKB-KW"/>
</dbReference>
<evidence type="ECO:0000313" key="5">
    <source>
        <dbReference type="EMBL" id="KAK4366889.1"/>
    </source>
</evidence>
<dbReference type="InterPro" id="IPR001404">
    <property type="entry name" value="Hsp90_fam"/>
</dbReference>
<dbReference type="InterPro" id="IPR036890">
    <property type="entry name" value="HATPase_C_sf"/>
</dbReference>
<keyword evidence="2" id="KW-0547">Nucleotide-binding</keyword>